<name>A0A2P2QP75_RHIMU</name>
<sequence>MAYSTIKASTFKHKPSFCFLNIAPFKTPQIKGHPQLQSNHDKDIIPGINKALIRIQKCWRELMDRPKK</sequence>
<evidence type="ECO:0000313" key="1">
    <source>
        <dbReference type="EMBL" id="MBX68691.1"/>
    </source>
</evidence>
<dbReference type="EMBL" id="GGEC01088207">
    <property type="protein sequence ID" value="MBX68691.1"/>
    <property type="molecule type" value="Transcribed_RNA"/>
</dbReference>
<organism evidence="1">
    <name type="scientific">Rhizophora mucronata</name>
    <name type="common">Asiatic mangrove</name>
    <dbReference type="NCBI Taxonomy" id="61149"/>
    <lineage>
        <taxon>Eukaryota</taxon>
        <taxon>Viridiplantae</taxon>
        <taxon>Streptophyta</taxon>
        <taxon>Embryophyta</taxon>
        <taxon>Tracheophyta</taxon>
        <taxon>Spermatophyta</taxon>
        <taxon>Magnoliopsida</taxon>
        <taxon>eudicotyledons</taxon>
        <taxon>Gunneridae</taxon>
        <taxon>Pentapetalae</taxon>
        <taxon>rosids</taxon>
        <taxon>fabids</taxon>
        <taxon>Malpighiales</taxon>
        <taxon>Rhizophoraceae</taxon>
        <taxon>Rhizophora</taxon>
    </lineage>
</organism>
<protein>
    <submittedName>
        <fullName evidence="1">Uncharacterized protein</fullName>
    </submittedName>
</protein>
<proteinExistence type="predicted"/>
<dbReference type="AlphaFoldDB" id="A0A2P2QP75"/>
<accession>A0A2P2QP75</accession>
<reference evidence="1" key="1">
    <citation type="submission" date="2018-02" db="EMBL/GenBank/DDBJ databases">
        <title>Rhizophora mucronata_Transcriptome.</title>
        <authorList>
            <person name="Meera S.P."/>
            <person name="Sreeshan A."/>
            <person name="Augustine A."/>
        </authorList>
    </citation>
    <scope>NUCLEOTIDE SEQUENCE</scope>
    <source>
        <tissue evidence="1">Leaf</tissue>
    </source>
</reference>